<dbReference type="GO" id="GO:0000160">
    <property type="term" value="P:phosphorelay signal transduction system"/>
    <property type="evidence" value="ECO:0007669"/>
    <property type="project" value="InterPro"/>
</dbReference>
<keyword evidence="3 6" id="KW-0238">DNA-binding</keyword>
<evidence type="ECO:0000313" key="8">
    <source>
        <dbReference type="EMBL" id="TDP89913.1"/>
    </source>
</evidence>
<dbReference type="AlphaFoldDB" id="A0A4R6RSR0"/>
<evidence type="ECO:0000256" key="6">
    <source>
        <dbReference type="PROSITE-ProRule" id="PRU01091"/>
    </source>
</evidence>
<dbReference type="GO" id="GO:0003677">
    <property type="term" value="F:DNA binding"/>
    <property type="evidence" value="ECO:0007669"/>
    <property type="project" value="UniProtKB-UniRule"/>
</dbReference>
<dbReference type="Gene3D" id="1.10.10.10">
    <property type="entry name" value="Winged helix-like DNA-binding domain superfamily/Winged helix DNA-binding domain"/>
    <property type="match status" value="1"/>
</dbReference>
<dbReference type="Pfam" id="PF00486">
    <property type="entry name" value="Trans_reg_C"/>
    <property type="match status" value="1"/>
</dbReference>
<evidence type="ECO:0000256" key="5">
    <source>
        <dbReference type="PROSITE-ProRule" id="PRU00339"/>
    </source>
</evidence>
<keyword evidence="5" id="KW-0802">TPR repeat</keyword>
<evidence type="ECO:0000256" key="3">
    <source>
        <dbReference type="ARBA" id="ARBA00023125"/>
    </source>
</evidence>
<evidence type="ECO:0000256" key="2">
    <source>
        <dbReference type="ARBA" id="ARBA00023015"/>
    </source>
</evidence>
<keyword evidence="9" id="KW-1185">Reference proteome</keyword>
<dbReference type="SMART" id="SM00028">
    <property type="entry name" value="TPR"/>
    <property type="match status" value="5"/>
</dbReference>
<reference evidence="8 9" key="1">
    <citation type="submission" date="2019-03" db="EMBL/GenBank/DDBJ databases">
        <title>Genomic Encyclopedia of Type Strains, Phase IV (KMG-IV): sequencing the most valuable type-strain genomes for metagenomic binning, comparative biology and taxonomic classification.</title>
        <authorList>
            <person name="Goeker M."/>
        </authorList>
    </citation>
    <scope>NUCLEOTIDE SEQUENCE [LARGE SCALE GENOMIC DNA]</scope>
    <source>
        <strain evidence="8 9">DSM 45361</strain>
    </source>
</reference>
<dbReference type="EMBL" id="SNXZ01000011">
    <property type="protein sequence ID" value="TDP89913.1"/>
    <property type="molecule type" value="Genomic_DNA"/>
</dbReference>
<dbReference type="InterPro" id="IPR019734">
    <property type="entry name" value="TPR_rpt"/>
</dbReference>
<keyword evidence="2" id="KW-0805">Transcription regulation</keyword>
<dbReference type="InterPro" id="IPR005158">
    <property type="entry name" value="BTAD"/>
</dbReference>
<feature type="DNA-binding region" description="OmpR/PhoB-type" evidence="6">
    <location>
        <begin position="1"/>
        <end position="94"/>
    </location>
</feature>
<keyword evidence="4" id="KW-0804">Transcription</keyword>
<sequence>MELRLFGEVQLRAGGRLRDLGTPRQHAVLAVLAVDAGRPVPIEVLVDRVWDEDPPAAARNVLYSHLSRIRRLLAEAGEMSVNLTRRGGGYVLEIDPDDVDLHRFTHLVERGSAANHGDAERAAALTEALDSWQGTPLAGITGEWAEQVRTTWHRRRVEAAVQWSELQLRLGRAALVLSRIPDLVTEYPLAEPLEALFMKALHAVGRGAEAIERFAIVRRRLADQLGVEPGAELRALHAALLRDELPATASGGYAGVTPAQLPADTRGFAGRRAELGELDRVLAEDDTAARTVVLSGTAGVGKTTLAIHWAHTARARFPGGQLYVNLRGFDPSGAPVTPSEAVRGFLEAFEVPRDRLPSTLEAQIGLYRSLLATHPVLVVLDNARDVEQVRPLLPGAPGCLAVVTSRDQLRGLVTTGAHPVAVDLLDRDEAFAVLHERIGAARVAAEPGAVDEIIDLCARLPLALAVVAARAATHPRFRLAALADQLREARGGLDEFADTDPATDPRAVFSWSYRRLSPAAARLFRQLGLHPGPDIGVAATASLAGRPVRPELTELARAHLITEHAAGRYSCHDLLRAYAAELVYANDSAADRHDAVERVLGHYVHTAYLADGFLDPRREVPPTLSPLPDGAEPGRIADHNHALTWFKTEYRILLTALHQDAVFDAQVWELGWTLRRFLAIQGHWQDELVALTTALAAATRLGDPAKQAFAHCYVGCSQVWLGRYDDARTNLQAALNLYESVDDVIGQAEVHHRYAWMLDTQAKTVEALAHAEKALALYRGAEHLAGQAKELNAVGWFHALLGEHEVAVEYCQEALDLHVSLGDLLNAAPTWDSLGYAHSHLGDATRAVECYSKAIELFRRNGYLINEARTLTRLADVHHDTGDLEAACAAWRHAHRILDQLGHPEALLVLDKLRKYTADRP</sequence>
<dbReference type="Gene3D" id="1.25.40.10">
    <property type="entry name" value="Tetratricopeptide repeat domain"/>
    <property type="match status" value="2"/>
</dbReference>
<comment type="caution">
    <text evidence="8">The sequence shown here is derived from an EMBL/GenBank/DDBJ whole genome shotgun (WGS) entry which is preliminary data.</text>
</comment>
<dbReference type="Gene3D" id="3.40.50.300">
    <property type="entry name" value="P-loop containing nucleotide triphosphate hydrolases"/>
    <property type="match status" value="1"/>
</dbReference>
<dbReference type="Pfam" id="PF13424">
    <property type="entry name" value="TPR_12"/>
    <property type="match status" value="2"/>
</dbReference>
<dbReference type="GO" id="GO:0006355">
    <property type="term" value="P:regulation of DNA-templated transcription"/>
    <property type="evidence" value="ECO:0007669"/>
    <property type="project" value="InterPro"/>
</dbReference>
<feature type="repeat" description="TPR" evidence="5">
    <location>
        <begin position="828"/>
        <end position="861"/>
    </location>
</feature>
<evidence type="ECO:0000256" key="4">
    <source>
        <dbReference type="ARBA" id="ARBA00023163"/>
    </source>
</evidence>
<dbReference type="OrthoDB" id="3275754at2"/>
<evidence type="ECO:0000313" key="9">
    <source>
        <dbReference type="Proteomes" id="UP000295444"/>
    </source>
</evidence>
<evidence type="ECO:0000256" key="1">
    <source>
        <dbReference type="ARBA" id="ARBA00005820"/>
    </source>
</evidence>
<dbReference type="Pfam" id="PF03704">
    <property type="entry name" value="BTAD"/>
    <property type="match status" value="1"/>
</dbReference>
<organism evidence="8 9">
    <name type="scientific">Labedaea rhizosphaerae</name>
    <dbReference type="NCBI Taxonomy" id="598644"/>
    <lineage>
        <taxon>Bacteria</taxon>
        <taxon>Bacillati</taxon>
        <taxon>Actinomycetota</taxon>
        <taxon>Actinomycetes</taxon>
        <taxon>Pseudonocardiales</taxon>
        <taxon>Pseudonocardiaceae</taxon>
        <taxon>Labedaea</taxon>
    </lineage>
</organism>
<dbReference type="CDD" id="cd15831">
    <property type="entry name" value="BTAD"/>
    <property type="match status" value="1"/>
</dbReference>
<name>A0A4R6RSR0_LABRH</name>
<dbReference type="SMART" id="SM00862">
    <property type="entry name" value="Trans_reg_C"/>
    <property type="match status" value="1"/>
</dbReference>
<dbReference type="PANTHER" id="PTHR35807">
    <property type="entry name" value="TRANSCRIPTIONAL REGULATOR REDD-RELATED"/>
    <property type="match status" value="1"/>
</dbReference>
<dbReference type="SUPFAM" id="SSF46894">
    <property type="entry name" value="C-terminal effector domain of the bipartite response regulators"/>
    <property type="match status" value="1"/>
</dbReference>
<dbReference type="SUPFAM" id="SSF52540">
    <property type="entry name" value="P-loop containing nucleoside triphosphate hydrolases"/>
    <property type="match status" value="1"/>
</dbReference>
<protein>
    <submittedName>
        <fullName evidence="8">DNA-binding SARP family transcriptional activator</fullName>
    </submittedName>
</protein>
<gene>
    <name evidence="8" type="ORF">EV186_11139</name>
</gene>
<dbReference type="PANTHER" id="PTHR35807:SF1">
    <property type="entry name" value="TRANSCRIPTIONAL REGULATOR REDD"/>
    <property type="match status" value="1"/>
</dbReference>
<dbReference type="InterPro" id="IPR027417">
    <property type="entry name" value="P-loop_NTPase"/>
</dbReference>
<dbReference type="SMART" id="SM01043">
    <property type="entry name" value="BTAD"/>
    <property type="match status" value="1"/>
</dbReference>
<dbReference type="SUPFAM" id="SSF48452">
    <property type="entry name" value="TPR-like"/>
    <property type="match status" value="3"/>
</dbReference>
<dbReference type="Proteomes" id="UP000295444">
    <property type="component" value="Unassembled WGS sequence"/>
</dbReference>
<dbReference type="PROSITE" id="PS51755">
    <property type="entry name" value="OMPR_PHOB"/>
    <property type="match status" value="1"/>
</dbReference>
<dbReference type="InterPro" id="IPR051677">
    <property type="entry name" value="AfsR-DnrI-RedD_regulator"/>
</dbReference>
<dbReference type="InterPro" id="IPR016032">
    <property type="entry name" value="Sig_transdc_resp-reg_C-effctor"/>
</dbReference>
<evidence type="ECO:0000259" key="7">
    <source>
        <dbReference type="PROSITE" id="PS51755"/>
    </source>
</evidence>
<comment type="similarity">
    <text evidence="1">Belongs to the AfsR/DnrI/RedD regulatory family.</text>
</comment>
<dbReference type="GO" id="GO:0043531">
    <property type="term" value="F:ADP binding"/>
    <property type="evidence" value="ECO:0007669"/>
    <property type="project" value="InterPro"/>
</dbReference>
<dbReference type="PRINTS" id="PR00364">
    <property type="entry name" value="DISEASERSIST"/>
</dbReference>
<dbReference type="InterPro" id="IPR036388">
    <property type="entry name" value="WH-like_DNA-bd_sf"/>
</dbReference>
<accession>A0A4R6RSR0</accession>
<feature type="domain" description="OmpR/PhoB-type" evidence="7">
    <location>
        <begin position="1"/>
        <end position="94"/>
    </location>
</feature>
<dbReference type="InterPro" id="IPR011990">
    <property type="entry name" value="TPR-like_helical_dom_sf"/>
</dbReference>
<dbReference type="InterPro" id="IPR001867">
    <property type="entry name" value="OmpR/PhoB-type_DNA-bd"/>
</dbReference>
<proteinExistence type="inferred from homology"/>
<dbReference type="PROSITE" id="PS50005">
    <property type="entry name" value="TPR"/>
    <property type="match status" value="1"/>
</dbReference>
<dbReference type="RefSeq" id="WP_133854190.1">
    <property type="nucleotide sequence ID" value="NZ_SNXZ01000011.1"/>
</dbReference>